<dbReference type="RefSeq" id="WP_114803028.1">
    <property type="nucleotide sequence ID" value="NZ_QQAV01000004.1"/>
</dbReference>
<evidence type="ECO:0000313" key="2">
    <source>
        <dbReference type="EMBL" id="RDI25198.1"/>
    </source>
</evidence>
<reference evidence="2 3" key="1">
    <citation type="submission" date="2018-07" db="EMBL/GenBank/DDBJ databases">
        <title>Genomic Encyclopedia of Type Strains, Phase IV (KMG-IV): sequencing the most valuable type-strain genomes for metagenomic binning, comparative biology and taxonomic classification.</title>
        <authorList>
            <person name="Goeker M."/>
        </authorList>
    </citation>
    <scope>NUCLEOTIDE SEQUENCE [LARGE SCALE GENOMIC DNA]</scope>
    <source>
        <strain evidence="2 3">DSM 21352</strain>
    </source>
</reference>
<protein>
    <submittedName>
        <fullName evidence="2">Uncharacterized protein</fullName>
    </submittedName>
</protein>
<dbReference type="AlphaFoldDB" id="A0A370FKT8"/>
<dbReference type="Proteomes" id="UP000255265">
    <property type="component" value="Unassembled WGS sequence"/>
</dbReference>
<dbReference type="EMBL" id="QQAV01000004">
    <property type="protein sequence ID" value="RDI25198.1"/>
    <property type="molecule type" value="Genomic_DNA"/>
</dbReference>
<organism evidence="2 3">
    <name type="scientific">Pseudacidovorax intermedius</name>
    <dbReference type="NCBI Taxonomy" id="433924"/>
    <lineage>
        <taxon>Bacteria</taxon>
        <taxon>Pseudomonadati</taxon>
        <taxon>Pseudomonadota</taxon>
        <taxon>Betaproteobacteria</taxon>
        <taxon>Burkholderiales</taxon>
        <taxon>Comamonadaceae</taxon>
        <taxon>Pseudacidovorax</taxon>
    </lineage>
</organism>
<gene>
    <name evidence="2" type="ORF">DFR41_104255</name>
</gene>
<proteinExistence type="predicted"/>
<accession>A0A370FKT8</accession>
<sequence>MNPVTHPSNTRTLNPPPGWDQDKLPVASVPVSDVRLGDVQAVATFWKPEPVELDALLLGGTVMLSVIGPTMPPVAVQVARATERHEPSGEPTREDLNALARACAVPGHATMIDHLAFGRLVLARHARQAMENAYARRYLYLRERPLDSIAGGGLFVGRTPENQVINGEDLDRAVDERIAAEWPAAPALRFGLDREALRQDLGEALTTALAAVCEDGVAPDWFDSRNVDTVLDEVMPTIRMHVDPEMVNAAWSASEPEPQGADAKCIACGCTDSRACMGGCSWAWVDREARQGLCSSCVADHVSAEIERAGKPLEHPMPPRIQGLGTCCHDDAPAAGFDPARALNGELRTEMLDMLRCMARGDLAERIKDEPLKTILAAIFTELSDADSDAQDVPKLHERIEALERDLAAAGDAPKQLAALNERLIAANAQVDALQLRLGKGGAA</sequence>
<evidence type="ECO:0000256" key="1">
    <source>
        <dbReference type="SAM" id="MobiDB-lite"/>
    </source>
</evidence>
<dbReference type="OrthoDB" id="7067203at2"/>
<evidence type="ECO:0000313" key="3">
    <source>
        <dbReference type="Proteomes" id="UP000255265"/>
    </source>
</evidence>
<name>A0A370FKT8_9BURK</name>
<comment type="caution">
    <text evidence="2">The sequence shown here is derived from an EMBL/GenBank/DDBJ whole genome shotgun (WGS) entry which is preliminary data.</text>
</comment>
<feature type="region of interest" description="Disordered" evidence="1">
    <location>
        <begin position="1"/>
        <end position="25"/>
    </location>
</feature>
<keyword evidence="3" id="KW-1185">Reference proteome</keyword>
<feature type="compositionally biased region" description="Polar residues" evidence="1">
    <location>
        <begin position="1"/>
        <end position="13"/>
    </location>
</feature>